<dbReference type="EMBL" id="NOJZ02000018">
    <property type="protein sequence ID" value="RDY23127.1"/>
    <property type="molecule type" value="Genomic_DNA"/>
</dbReference>
<dbReference type="PANTHER" id="PTHR43446">
    <property type="entry name" value="MEMBRANE PROTEIN-RELATED"/>
    <property type="match status" value="1"/>
</dbReference>
<reference evidence="3 4" key="1">
    <citation type="journal article" date="2017" name="Genome Announc.">
        <title>Draft Genome Sequence of Romboutsia maritimum sp. nov. Strain CCRI-22766(T), Isolated from Coastal Estuarine Mud.</title>
        <authorList>
            <person name="Maheux A.F."/>
            <person name="Boudreau D.K."/>
            <person name="Berube E."/>
            <person name="Boissinot M."/>
            <person name="Raymond F."/>
            <person name="Brodeur S."/>
            <person name="Corbeil J."/>
            <person name="Brightwell G."/>
            <person name="Broda D."/>
            <person name="Omar R.F."/>
            <person name="Bergeron M.G."/>
        </authorList>
    </citation>
    <scope>NUCLEOTIDE SEQUENCE [LARGE SCALE GENOMIC DNA]</scope>
    <source>
        <strain evidence="3 4">CCRI-22766</strain>
    </source>
</reference>
<dbReference type="SUPFAM" id="SSF117892">
    <property type="entry name" value="Band 7/SPFH domain"/>
    <property type="match status" value="1"/>
</dbReference>
<gene>
    <name evidence="3" type="ORF">CHF27_009800</name>
</gene>
<proteinExistence type="predicted"/>
<comment type="caution">
    <text evidence="3">The sequence shown here is derived from an EMBL/GenBank/DDBJ whole genome shotgun (WGS) entry which is preliminary data.</text>
</comment>
<dbReference type="SMART" id="SM00244">
    <property type="entry name" value="PHB"/>
    <property type="match status" value="1"/>
</dbReference>
<feature type="transmembrane region" description="Helical" evidence="1">
    <location>
        <begin position="49"/>
        <end position="71"/>
    </location>
</feature>
<dbReference type="OrthoDB" id="9813479at2"/>
<dbReference type="AlphaFoldDB" id="A0A371IRL9"/>
<name>A0A371IRL9_9FIRM</name>
<sequence length="329" mass="36225">MLKEENKYVEKEIKALSGIVALIGVLLFLAFSIWLIISGIMKISQYTSGGGISLILGILFIILDIILASGLRILNPNEALVLVLFGKYYGTLKKEGYYWINPFCSAVNPTYSSPITTPKTLTTDSNDVAISTTSKKISLKTMTLNNEKQKVNDQLGNPIIIGVVAIWRVVDPTKAVFNVENYKTFLSIQCDTTIRNIARLYPYDVSEDGDEKSLRGSSQEIADKLKEELQTRVNVSGIEVTEVRITHLSYAPEIAAAMLQRQQAEAIIAARKKIVEGAVGMVEMALTNLNQTNLVDLDEERKAAMVSNLLVVLCANKDTQPVVNSGSNY</sequence>
<protein>
    <submittedName>
        <fullName evidence="3">SPFH domain-containing protein</fullName>
    </submittedName>
</protein>
<keyword evidence="1" id="KW-0812">Transmembrane</keyword>
<evidence type="ECO:0000259" key="2">
    <source>
        <dbReference type="SMART" id="SM00244"/>
    </source>
</evidence>
<organism evidence="3 4">
    <name type="scientific">Romboutsia maritimum</name>
    <dbReference type="NCBI Taxonomy" id="2020948"/>
    <lineage>
        <taxon>Bacteria</taxon>
        <taxon>Bacillati</taxon>
        <taxon>Bacillota</taxon>
        <taxon>Clostridia</taxon>
        <taxon>Peptostreptococcales</taxon>
        <taxon>Peptostreptococcaceae</taxon>
        <taxon>Romboutsia</taxon>
    </lineage>
</organism>
<dbReference type="PANTHER" id="PTHR43446:SF1">
    <property type="entry name" value="BAND 7 DOMAIN-CONTAINING PROTEIN"/>
    <property type="match status" value="1"/>
</dbReference>
<dbReference type="CDD" id="cd03402">
    <property type="entry name" value="SPFH_like_u2"/>
    <property type="match status" value="1"/>
</dbReference>
<keyword evidence="4" id="KW-1185">Reference proteome</keyword>
<feature type="domain" description="Band 7" evidence="2">
    <location>
        <begin position="69"/>
        <end position="262"/>
    </location>
</feature>
<dbReference type="Pfam" id="PF01145">
    <property type="entry name" value="Band_7"/>
    <property type="match status" value="1"/>
</dbReference>
<dbReference type="Gene3D" id="3.30.479.30">
    <property type="entry name" value="Band 7 domain"/>
    <property type="match status" value="1"/>
</dbReference>
<feature type="transmembrane region" description="Helical" evidence="1">
    <location>
        <begin position="15"/>
        <end position="37"/>
    </location>
</feature>
<accession>A0A371IRL9</accession>
<evidence type="ECO:0000313" key="4">
    <source>
        <dbReference type="Proteomes" id="UP000243494"/>
    </source>
</evidence>
<evidence type="ECO:0000256" key="1">
    <source>
        <dbReference type="SAM" id="Phobius"/>
    </source>
</evidence>
<dbReference type="RefSeq" id="WP_095406780.1">
    <property type="nucleotide sequence ID" value="NZ_NOJZ02000018.1"/>
</dbReference>
<keyword evidence="1" id="KW-1133">Transmembrane helix</keyword>
<dbReference type="InterPro" id="IPR036013">
    <property type="entry name" value="Band_7/SPFH_dom_sf"/>
</dbReference>
<dbReference type="InterPro" id="IPR001107">
    <property type="entry name" value="Band_7"/>
</dbReference>
<evidence type="ECO:0000313" key="3">
    <source>
        <dbReference type="EMBL" id="RDY23127.1"/>
    </source>
</evidence>
<dbReference type="Proteomes" id="UP000243494">
    <property type="component" value="Unassembled WGS sequence"/>
</dbReference>
<keyword evidence="1" id="KW-0472">Membrane</keyword>